<organism evidence="4 5">
    <name type="scientific">Durusdinium trenchii</name>
    <dbReference type="NCBI Taxonomy" id="1381693"/>
    <lineage>
        <taxon>Eukaryota</taxon>
        <taxon>Sar</taxon>
        <taxon>Alveolata</taxon>
        <taxon>Dinophyceae</taxon>
        <taxon>Suessiales</taxon>
        <taxon>Symbiodiniaceae</taxon>
        <taxon>Durusdinium</taxon>
    </lineage>
</organism>
<dbReference type="InterPro" id="IPR036770">
    <property type="entry name" value="Ankyrin_rpt-contain_sf"/>
</dbReference>
<protein>
    <submittedName>
        <fullName evidence="4">Uncharacterized protein</fullName>
    </submittedName>
</protein>
<feature type="repeat" description="ANK" evidence="3">
    <location>
        <begin position="567"/>
        <end position="599"/>
    </location>
</feature>
<evidence type="ECO:0000313" key="4">
    <source>
        <dbReference type="EMBL" id="CAK9070755.1"/>
    </source>
</evidence>
<dbReference type="Gene3D" id="1.25.40.20">
    <property type="entry name" value="Ankyrin repeat-containing domain"/>
    <property type="match status" value="2"/>
</dbReference>
<dbReference type="PANTHER" id="PTHR24123:SF33">
    <property type="entry name" value="PROTEIN HOS4"/>
    <property type="match status" value="1"/>
</dbReference>
<proteinExistence type="predicted"/>
<dbReference type="SMART" id="SM00248">
    <property type="entry name" value="ANK"/>
    <property type="match status" value="6"/>
</dbReference>
<dbReference type="Proteomes" id="UP001642484">
    <property type="component" value="Unassembled WGS sequence"/>
</dbReference>
<accession>A0ABP0P3Z2</accession>
<dbReference type="PROSITE" id="PS50297">
    <property type="entry name" value="ANK_REP_REGION"/>
    <property type="match status" value="1"/>
</dbReference>
<evidence type="ECO:0000256" key="2">
    <source>
        <dbReference type="ARBA" id="ARBA00023043"/>
    </source>
</evidence>
<keyword evidence="1" id="KW-0677">Repeat</keyword>
<keyword evidence="5" id="KW-1185">Reference proteome</keyword>
<dbReference type="PROSITE" id="PS50088">
    <property type="entry name" value="ANK_REPEAT"/>
    <property type="match status" value="2"/>
</dbReference>
<sequence>MDNFGDLSALNARYPMYVIPMKRLMQMRKFLIHHEMLERGYLEEFTPEKQGKVIVVSHQWLSYNHPDPEQEHFYTLKRVLDRLGNGEVNRVEDYWLHSVLFRSPGITAKEWKDDFEHTYVWIDYCCIPQVEVDFDPETVHQSGLAVQSIAAYVERASLLLVLAPVCMHKETGHSCNFSSWRTRGWCRLEMMSAILSSNDVRVMVCTGAEATPFLLHPFEAPRIPVGHGDFSCCELGHCFAGHTITCDKKRLRGTMEGMLEAKIMSFKGEGKHAERSWYTSMQNFFLQGLPEKEVSFRIPQGVSLFPDDQEDVEKLHDFLRQRFNTNRGLDALKRLLGWNEYDQKRAEISGFTLMMCAAIADNSDAINELAANDPSGCLVNQGLKRHFYHLAFMWKNVRPLGAAMAFASWETVQALLDNGADPFARAANGMDAFFFACCLGNLENIKGWLKNFPKWDIERTIPIVGMSPLCAAVCSGTNKAPVLKALLEGGAKLTQKHRWGGESSLLCMVANNEDSQCEALQVLLDCGCEVNTTWNAHTQFFAGALKMVRMGSKLLPDRPFQELALLQHSTPLHFAAKRGDVEMVRQLICAGADVHRRNKEGRRPIDVARSFFGGQVPIALSAALLADGTQDLEEEDSNATLQYVPHGTSRLKRKEFMLSSITSDSSTASSERRASVISL</sequence>
<name>A0ABP0P3Z2_9DINO</name>
<dbReference type="Pfam" id="PF00023">
    <property type="entry name" value="Ank"/>
    <property type="match status" value="1"/>
</dbReference>
<evidence type="ECO:0000313" key="5">
    <source>
        <dbReference type="Proteomes" id="UP001642484"/>
    </source>
</evidence>
<dbReference type="EMBL" id="CAXAMN010022551">
    <property type="protein sequence ID" value="CAK9070755.1"/>
    <property type="molecule type" value="Genomic_DNA"/>
</dbReference>
<evidence type="ECO:0000256" key="3">
    <source>
        <dbReference type="PROSITE-ProRule" id="PRU00023"/>
    </source>
</evidence>
<keyword evidence="2 3" id="KW-0040">ANK repeat</keyword>
<dbReference type="InterPro" id="IPR002110">
    <property type="entry name" value="Ankyrin_rpt"/>
</dbReference>
<reference evidence="4 5" key="1">
    <citation type="submission" date="2024-02" db="EMBL/GenBank/DDBJ databases">
        <authorList>
            <person name="Chen Y."/>
            <person name="Shah S."/>
            <person name="Dougan E. K."/>
            <person name="Thang M."/>
            <person name="Chan C."/>
        </authorList>
    </citation>
    <scope>NUCLEOTIDE SEQUENCE [LARGE SCALE GENOMIC DNA]</scope>
</reference>
<feature type="repeat" description="ANK" evidence="3">
    <location>
        <begin position="464"/>
        <end position="498"/>
    </location>
</feature>
<dbReference type="SUPFAM" id="SSF48403">
    <property type="entry name" value="Ankyrin repeat"/>
    <property type="match status" value="1"/>
</dbReference>
<gene>
    <name evidence="4" type="ORF">CCMP2556_LOCUS34809</name>
</gene>
<dbReference type="PANTHER" id="PTHR24123">
    <property type="entry name" value="ANKYRIN REPEAT-CONTAINING"/>
    <property type="match status" value="1"/>
</dbReference>
<comment type="caution">
    <text evidence="4">The sequence shown here is derived from an EMBL/GenBank/DDBJ whole genome shotgun (WGS) entry which is preliminary data.</text>
</comment>
<dbReference type="InterPro" id="IPR051165">
    <property type="entry name" value="Multifunctional_ANK_Repeat"/>
</dbReference>
<evidence type="ECO:0000256" key="1">
    <source>
        <dbReference type="ARBA" id="ARBA00022737"/>
    </source>
</evidence>